<accession>A0AAX4I4I6</accession>
<feature type="compositionally biased region" description="Polar residues" evidence="1">
    <location>
        <begin position="11"/>
        <end position="28"/>
    </location>
</feature>
<dbReference type="GeneID" id="87939782"/>
<evidence type="ECO:0000256" key="1">
    <source>
        <dbReference type="SAM" id="MobiDB-lite"/>
    </source>
</evidence>
<sequence>MHSHSLCTMHPNPSTARHTHVNKTSDSPLLSHPISRVNRTHSTHGRPAKRHETIAQSPKLGSTIVPCPTPPTLLGLAGLNRPVRRSMPLASFHRPKYASILTSRSVGSDAAVSFLLVPRPEHLPSVRSCFLLSTRPPLPVVSSAGVLGLPRWATFLLDGKPLPTCHRMVESIPGGSSPVNQPPPLILLELDLSFKVTPSTPDSREVRWPSSGVEPTPLVSQLDSFVRIRFCSSRNETVTDSPLYVRKPPPPPLLSSIMPLPFLAPAPATPPPPCRGRVRKPAAEEHVVNHQLSQAPLDTRKPHSIFLAFPFVTLLCYRLSEMHPPPLLFRSTFRTRFPSRFPCLEITSQKDEEGRKPRFVIETLA</sequence>
<reference evidence="3" key="1">
    <citation type="journal article" date="2023" name="bioRxiv">
        <title>Complete genome of the Medicago anthracnose fungus, Colletotrichum destructivum, reveals a mini-chromosome-like region within a core chromosome.</title>
        <authorList>
            <person name="Lapalu N."/>
            <person name="Simon A."/>
            <person name="Lu A."/>
            <person name="Plaumann P.-L."/>
            <person name="Amselem J."/>
            <person name="Pigne S."/>
            <person name="Auger A."/>
            <person name="Koch C."/>
            <person name="Dallery J.-F."/>
            <person name="O'Connell R.J."/>
        </authorList>
    </citation>
    <scope>NUCLEOTIDE SEQUENCE [LARGE SCALE GENOMIC DNA]</scope>
    <source>
        <strain evidence="3">CBS 520.97</strain>
    </source>
</reference>
<protein>
    <submittedName>
        <fullName evidence="2">Uncharacterized protein</fullName>
    </submittedName>
</protein>
<dbReference type="EMBL" id="CP137306">
    <property type="protein sequence ID" value="WQF78265.1"/>
    <property type="molecule type" value="Genomic_DNA"/>
</dbReference>
<dbReference type="AlphaFoldDB" id="A0AAX4I4I6"/>
<dbReference type="Proteomes" id="UP001322277">
    <property type="component" value="Chromosome 2"/>
</dbReference>
<evidence type="ECO:0000313" key="2">
    <source>
        <dbReference type="EMBL" id="WQF78265.1"/>
    </source>
</evidence>
<feature type="region of interest" description="Disordered" evidence="1">
    <location>
        <begin position="1"/>
        <end position="33"/>
    </location>
</feature>
<gene>
    <name evidence="2" type="ORF">CDEST_03279</name>
</gene>
<keyword evidence="3" id="KW-1185">Reference proteome</keyword>
<evidence type="ECO:0000313" key="3">
    <source>
        <dbReference type="Proteomes" id="UP001322277"/>
    </source>
</evidence>
<name>A0AAX4I4I6_9PEZI</name>
<dbReference type="KEGG" id="cdet:87939782"/>
<dbReference type="RefSeq" id="XP_062775489.1">
    <property type="nucleotide sequence ID" value="XM_062919438.1"/>
</dbReference>
<proteinExistence type="predicted"/>
<organism evidence="2 3">
    <name type="scientific">Colletotrichum destructivum</name>
    <dbReference type="NCBI Taxonomy" id="34406"/>
    <lineage>
        <taxon>Eukaryota</taxon>
        <taxon>Fungi</taxon>
        <taxon>Dikarya</taxon>
        <taxon>Ascomycota</taxon>
        <taxon>Pezizomycotina</taxon>
        <taxon>Sordariomycetes</taxon>
        <taxon>Hypocreomycetidae</taxon>
        <taxon>Glomerellales</taxon>
        <taxon>Glomerellaceae</taxon>
        <taxon>Colletotrichum</taxon>
        <taxon>Colletotrichum destructivum species complex</taxon>
    </lineage>
</organism>